<organism evidence="1 2">
    <name type="scientific">Paenibacillus tianmuensis</name>
    <dbReference type="NCBI Taxonomy" id="624147"/>
    <lineage>
        <taxon>Bacteria</taxon>
        <taxon>Bacillati</taxon>
        <taxon>Bacillota</taxon>
        <taxon>Bacilli</taxon>
        <taxon>Bacillales</taxon>
        <taxon>Paenibacillaceae</taxon>
        <taxon>Paenibacillus</taxon>
    </lineage>
</organism>
<dbReference type="EMBL" id="FMTT01000028">
    <property type="protein sequence ID" value="SCW68412.1"/>
    <property type="molecule type" value="Genomic_DNA"/>
</dbReference>
<sequence length="163" mass="18437">MIYIAHGIIMAVIEFALDEHGQQPVLNHLNMLRAQAQAGDLDALWILPRITRAMSFVSRHGIPDSLDKLLSDTDDNGVAFTLAKPVKELVHHHPLLELRVNRQGYGAFRAIFFVHKHEGQQILVFTRSILKQSKSSIAFDIVVHETEAMFSDFKINPGKYINL</sequence>
<evidence type="ECO:0000313" key="1">
    <source>
        <dbReference type="EMBL" id="SCW68412.1"/>
    </source>
</evidence>
<proteinExistence type="predicted"/>
<dbReference type="AlphaFoldDB" id="A0A1G4SGR5"/>
<accession>A0A1G4SGR5</accession>
<dbReference type="Proteomes" id="UP000198601">
    <property type="component" value="Unassembled WGS sequence"/>
</dbReference>
<evidence type="ECO:0000313" key="2">
    <source>
        <dbReference type="Proteomes" id="UP000198601"/>
    </source>
</evidence>
<gene>
    <name evidence="1" type="ORF">SAMN04487970_102838</name>
</gene>
<keyword evidence="2" id="KW-1185">Reference proteome</keyword>
<name>A0A1G4SGR5_9BACL</name>
<reference evidence="2" key="1">
    <citation type="submission" date="2016-10" db="EMBL/GenBank/DDBJ databases">
        <authorList>
            <person name="Varghese N."/>
            <person name="Submissions S."/>
        </authorList>
    </citation>
    <scope>NUCLEOTIDE SEQUENCE [LARGE SCALE GENOMIC DNA]</scope>
    <source>
        <strain evidence="2">CGMCC 1.8946</strain>
    </source>
</reference>
<protein>
    <submittedName>
        <fullName evidence="1">Uncharacterized protein</fullName>
    </submittedName>
</protein>